<dbReference type="SMART" id="SM00388">
    <property type="entry name" value="HisKA"/>
    <property type="match status" value="1"/>
</dbReference>
<dbReference type="Gene3D" id="1.10.287.130">
    <property type="match status" value="1"/>
</dbReference>
<dbReference type="Gene3D" id="3.30.565.10">
    <property type="entry name" value="Histidine kinase-like ATPase, C-terminal domain"/>
    <property type="match status" value="1"/>
</dbReference>
<gene>
    <name evidence="12" type="ORF">I7X13_17270</name>
</gene>
<dbReference type="EC" id="2.7.13.3" evidence="2"/>
<name>A0ABS0QB17_9BACT</name>
<feature type="region of interest" description="Disordered" evidence="9">
    <location>
        <begin position="629"/>
        <end position="658"/>
    </location>
</feature>
<keyword evidence="3" id="KW-0597">Phosphoprotein</keyword>
<keyword evidence="5" id="KW-0547">Nucleotide-binding</keyword>
<dbReference type="Gene3D" id="1.25.40.10">
    <property type="entry name" value="Tetratricopeptide repeat domain"/>
    <property type="match status" value="2"/>
</dbReference>
<dbReference type="SMART" id="SM00028">
    <property type="entry name" value="TPR"/>
    <property type="match status" value="8"/>
</dbReference>
<dbReference type="SUPFAM" id="SSF48452">
    <property type="entry name" value="TPR-like"/>
    <property type="match status" value="3"/>
</dbReference>
<evidence type="ECO:0000256" key="1">
    <source>
        <dbReference type="ARBA" id="ARBA00000085"/>
    </source>
</evidence>
<dbReference type="InterPro" id="IPR003594">
    <property type="entry name" value="HATPase_dom"/>
</dbReference>
<protein>
    <recommendedName>
        <fullName evidence="2">histidine kinase</fullName>
        <ecNumber evidence="2">2.7.13.3</ecNumber>
    </recommendedName>
</protein>
<dbReference type="Pfam" id="PF00512">
    <property type="entry name" value="HisKA"/>
    <property type="match status" value="1"/>
</dbReference>
<keyword evidence="8" id="KW-0902">Two-component regulatory system</keyword>
<evidence type="ECO:0000313" key="12">
    <source>
        <dbReference type="EMBL" id="MBH8559815.1"/>
    </source>
</evidence>
<dbReference type="InterPro" id="IPR004358">
    <property type="entry name" value="Sig_transdc_His_kin-like_C"/>
</dbReference>
<dbReference type="RefSeq" id="WP_198076433.1">
    <property type="nucleotide sequence ID" value="NZ_JAEDAE010000009.1"/>
</dbReference>
<accession>A0ABS0QB17</accession>
<keyword evidence="7" id="KW-0067">ATP-binding</keyword>
<dbReference type="InterPro" id="IPR036890">
    <property type="entry name" value="HATPase_C_sf"/>
</dbReference>
<evidence type="ECO:0000256" key="8">
    <source>
        <dbReference type="ARBA" id="ARBA00023012"/>
    </source>
</evidence>
<evidence type="ECO:0000256" key="2">
    <source>
        <dbReference type="ARBA" id="ARBA00012438"/>
    </source>
</evidence>
<dbReference type="PANTHER" id="PTHR42878:SF7">
    <property type="entry name" value="SENSOR HISTIDINE KINASE GLRK"/>
    <property type="match status" value="1"/>
</dbReference>
<evidence type="ECO:0000256" key="3">
    <source>
        <dbReference type="ARBA" id="ARBA00022553"/>
    </source>
</evidence>
<dbReference type="PANTHER" id="PTHR42878">
    <property type="entry name" value="TWO-COMPONENT HISTIDINE KINASE"/>
    <property type="match status" value="1"/>
</dbReference>
<proteinExistence type="predicted"/>
<evidence type="ECO:0000256" key="5">
    <source>
        <dbReference type="ARBA" id="ARBA00022741"/>
    </source>
</evidence>
<keyword evidence="6 12" id="KW-0418">Kinase</keyword>
<evidence type="ECO:0000256" key="7">
    <source>
        <dbReference type="ARBA" id="ARBA00022840"/>
    </source>
</evidence>
<dbReference type="PROSITE" id="PS50109">
    <property type="entry name" value="HIS_KIN"/>
    <property type="match status" value="1"/>
</dbReference>
<reference evidence="12 13" key="1">
    <citation type="submission" date="2020-12" db="EMBL/GenBank/DDBJ databases">
        <title>Hymenobacter sp.</title>
        <authorList>
            <person name="Kim M.K."/>
        </authorList>
    </citation>
    <scope>NUCLEOTIDE SEQUENCE [LARGE SCALE GENOMIC DNA]</scope>
    <source>
        <strain evidence="12 13">BT442</strain>
    </source>
</reference>
<keyword evidence="10" id="KW-0732">Signal</keyword>
<keyword evidence="13" id="KW-1185">Reference proteome</keyword>
<feature type="signal peptide" evidence="10">
    <location>
        <begin position="1"/>
        <end position="22"/>
    </location>
</feature>
<feature type="domain" description="Histidine kinase" evidence="11">
    <location>
        <begin position="476"/>
        <end position="695"/>
    </location>
</feature>
<comment type="caution">
    <text evidence="12">The sequence shown here is derived from an EMBL/GenBank/DDBJ whole genome shotgun (WGS) entry which is preliminary data.</text>
</comment>
<dbReference type="PRINTS" id="PR00344">
    <property type="entry name" value="BCTRLSENSOR"/>
</dbReference>
<organism evidence="12 13">
    <name type="scientific">Hymenobacter negativus</name>
    <dbReference type="NCBI Taxonomy" id="2795026"/>
    <lineage>
        <taxon>Bacteria</taxon>
        <taxon>Pseudomonadati</taxon>
        <taxon>Bacteroidota</taxon>
        <taxon>Cytophagia</taxon>
        <taxon>Cytophagales</taxon>
        <taxon>Hymenobacteraceae</taxon>
        <taxon>Hymenobacter</taxon>
    </lineage>
</organism>
<dbReference type="SUPFAM" id="SSF47384">
    <property type="entry name" value="Homodimeric domain of signal transducing histidine kinase"/>
    <property type="match status" value="1"/>
</dbReference>
<evidence type="ECO:0000313" key="13">
    <source>
        <dbReference type="Proteomes" id="UP000625631"/>
    </source>
</evidence>
<dbReference type="SUPFAM" id="SSF55874">
    <property type="entry name" value="ATPase domain of HSP90 chaperone/DNA topoisomerase II/histidine kinase"/>
    <property type="match status" value="1"/>
</dbReference>
<comment type="catalytic activity">
    <reaction evidence="1">
        <text>ATP + protein L-histidine = ADP + protein N-phospho-L-histidine.</text>
        <dbReference type="EC" id="2.7.13.3"/>
    </reaction>
</comment>
<dbReference type="Pfam" id="PF02518">
    <property type="entry name" value="HATPase_c"/>
    <property type="match status" value="1"/>
</dbReference>
<dbReference type="EMBL" id="JAEDAE010000009">
    <property type="protein sequence ID" value="MBH8559815.1"/>
    <property type="molecule type" value="Genomic_DNA"/>
</dbReference>
<dbReference type="InterPro" id="IPR005467">
    <property type="entry name" value="His_kinase_dom"/>
</dbReference>
<dbReference type="GO" id="GO:0016301">
    <property type="term" value="F:kinase activity"/>
    <property type="evidence" value="ECO:0007669"/>
    <property type="project" value="UniProtKB-KW"/>
</dbReference>
<dbReference type="Proteomes" id="UP000625631">
    <property type="component" value="Unassembled WGS sequence"/>
</dbReference>
<dbReference type="Pfam" id="PF13424">
    <property type="entry name" value="TPR_12"/>
    <property type="match status" value="1"/>
</dbReference>
<dbReference type="InterPro" id="IPR050351">
    <property type="entry name" value="BphY/WalK/GraS-like"/>
</dbReference>
<evidence type="ECO:0000256" key="4">
    <source>
        <dbReference type="ARBA" id="ARBA00022679"/>
    </source>
</evidence>
<evidence type="ECO:0000256" key="6">
    <source>
        <dbReference type="ARBA" id="ARBA00022777"/>
    </source>
</evidence>
<evidence type="ECO:0000256" key="10">
    <source>
        <dbReference type="SAM" id="SignalP"/>
    </source>
</evidence>
<dbReference type="InterPro" id="IPR019734">
    <property type="entry name" value="TPR_rpt"/>
</dbReference>
<dbReference type="Pfam" id="PF13374">
    <property type="entry name" value="TPR_10"/>
    <property type="match status" value="1"/>
</dbReference>
<dbReference type="InterPro" id="IPR036097">
    <property type="entry name" value="HisK_dim/P_sf"/>
</dbReference>
<keyword evidence="4" id="KW-0808">Transferase</keyword>
<dbReference type="InterPro" id="IPR011990">
    <property type="entry name" value="TPR-like_helical_dom_sf"/>
</dbReference>
<dbReference type="SMART" id="SM00387">
    <property type="entry name" value="HATPase_c"/>
    <property type="match status" value="1"/>
</dbReference>
<sequence length="706" mass="77047">MYRRVGGAVVLLALLAAGLPPADTAQVRALRHQAQLLLREGHFDQAQPLLLQSKELAHRLNFREGEALALRMLGKAELVHGNLVRARTYLTEGVALARRTPGQPDLPNLLLALGQAANEQDDYPGALRACEEALRLYHARGDVRSEAQTRNGLGIIYSSRSDFPRALAALLPALRQARVLRDTLLQVNCLNNIANVYLRRFEYQRGVDYLEQALPLVRQSANPGALADCLTNLASGYMALHSPKAEGLFREAIRVSEGFGEKAQLGVVLSSFGDWLDQQHRLPEAQQVRERALKLLQAAGDQDNSVYVLNELADMADRLHQPALAEARARQALAIAQRIGSANAKYEATKTLAHVLKQRGDYRQALAYAEQAQAAHDTLFSQAKAEEIGRLQGDFQLGQERDHAQMLARTAEAQQLRLRQQQRELWGLGLGLVAAAVGGLVLWRLNRLLGRKNQQIEQQRAELTALNATKDQLFSIIGHDLRGPLHSLHAFVGLLSGPPLPPEKLAQYTQRLTRTLDHTLALLENLLHWAALQMRATGPPQPENMALAAVVEENFDLLSPAAEAGQVALHHDLTGEEHVWADPSAVRLMLRNLLSNAIKFTPLGGTVRVSARREAGTWQLAVADTGLGLPVPTPRQQVPAETPERRAAGAGQPRSSGLGLKLSRDVALRNGAQLWMASAGPGQGSTFTLGLPLAEVPAVAEIAVRN</sequence>
<dbReference type="InterPro" id="IPR003661">
    <property type="entry name" value="HisK_dim/P_dom"/>
</dbReference>
<evidence type="ECO:0000256" key="9">
    <source>
        <dbReference type="SAM" id="MobiDB-lite"/>
    </source>
</evidence>
<feature type="chain" id="PRO_5047250046" description="histidine kinase" evidence="10">
    <location>
        <begin position="23"/>
        <end position="706"/>
    </location>
</feature>
<dbReference type="CDD" id="cd00082">
    <property type="entry name" value="HisKA"/>
    <property type="match status" value="1"/>
</dbReference>
<evidence type="ECO:0000259" key="11">
    <source>
        <dbReference type="PROSITE" id="PS50109"/>
    </source>
</evidence>